<name>A0A833RGS3_9POAL</name>
<dbReference type="Pfam" id="PF13962">
    <property type="entry name" value="PGG"/>
    <property type="match status" value="1"/>
</dbReference>
<evidence type="ECO:0000256" key="2">
    <source>
        <dbReference type="ARBA" id="ARBA00022692"/>
    </source>
</evidence>
<evidence type="ECO:0000256" key="6">
    <source>
        <dbReference type="ARBA" id="ARBA00023136"/>
    </source>
</evidence>
<sequence length="241" mass="26809">MCDPKLLRSLMTHTGQDYTARNVDGCHALSIVYGQTSLWNTLKWNESVTLLLNVIPFGWKYVIRDQVKQTNMKQTIREVKSLTKKYTSNTSLVAALIATITFAAAFTLPGGLSSDPANAGLPIFARKAAFQVFLISDTIAMCSSLAVAFLCILTTWEDLDFLLNYRKTTKALMWSAYGATALAFGSGLFTVIAPNCLWLAILILVLSTILPLFSKIICEWPLLKIRYRLRGTFIKDLVPNI</sequence>
<dbReference type="GO" id="GO:0005886">
    <property type="term" value="C:plasma membrane"/>
    <property type="evidence" value="ECO:0007669"/>
    <property type="project" value="TreeGrafter"/>
</dbReference>
<feature type="transmembrane region" description="Helical" evidence="7">
    <location>
        <begin position="198"/>
        <end position="218"/>
    </location>
</feature>
<evidence type="ECO:0000259" key="8">
    <source>
        <dbReference type="Pfam" id="PF13962"/>
    </source>
</evidence>
<keyword evidence="3" id="KW-0677">Repeat</keyword>
<dbReference type="PANTHER" id="PTHR24186">
    <property type="entry name" value="PROTEIN PHOSPHATASE 1 REGULATORY SUBUNIT"/>
    <property type="match status" value="1"/>
</dbReference>
<keyword evidence="10" id="KW-1185">Reference proteome</keyword>
<evidence type="ECO:0000313" key="9">
    <source>
        <dbReference type="EMBL" id="KAF3338821.1"/>
    </source>
</evidence>
<evidence type="ECO:0000256" key="1">
    <source>
        <dbReference type="ARBA" id="ARBA00004141"/>
    </source>
</evidence>
<keyword evidence="6 7" id="KW-0472">Membrane</keyword>
<keyword evidence="2 7" id="KW-0812">Transmembrane</keyword>
<evidence type="ECO:0000313" key="10">
    <source>
        <dbReference type="Proteomes" id="UP000623129"/>
    </source>
</evidence>
<dbReference type="EMBL" id="SWLB01000004">
    <property type="protein sequence ID" value="KAF3338821.1"/>
    <property type="molecule type" value="Genomic_DNA"/>
</dbReference>
<dbReference type="OrthoDB" id="10040922at2759"/>
<feature type="transmembrane region" description="Helical" evidence="7">
    <location>
        <begin position="174"/>
        <end position="192"/>
    </location>
</feature>
<dbReference type="Proteomes" id="UP000623129">
    <property type="component" value="Unassembled WGS sequence"/>
</dbReference>
<keyword evidence="4 7" id="KW-1133">Transmembrane helix</keyword>
<gene>
    <name evidence="9" type="ORF">FCM35_KLT16292</name>
</gene>
<reference evidence="9" key="1">
    <citation type="submission" date="2020-01" db="EMBL/GenBank/DDBJ databases">
        <title>Genome sequence of Kobresia littledalei, the first chromosome-level genome in the family Cyperaceae.</title>
        <authorList>
            <person name="Qu G."/>
        </authorList>
    </citation>
    <scope>NUCLEOTIDE SEQUENCE</scope>
    <source>
        <strain evidence="9">C.B.Clarke</strain>
        <tissue evidence="9">Leaf</tissue>
    </source>
</reference>
<evidence type="ECO:0000256" key="3">
    <source>
        <dbReference type="ARBA" id="ARBA00022737"/>
    </source>
</evidence>
<feature type="transmembrane region" description="Helical" evidence="7">
    <location>
        <begin position="90"/>
        <end position="108"/>
    </location>
</feature>
<protein>
    <submittedName>
        <fullName evidence="9">Ankyrin repeat-containing protein</fullName>
    </submittedName>
</protein>
<dbReference type="AlphaFoldDB" id="A0A833RGS3"/>
<comment type="subcellular location">
    <subcellularLocation>
        <location evidence="1">Membrane</location>
        <topology evidence="1">Multi-pass membrane protein</topology>
    </subcellularLocation>
</comment>
<feature type="domain" description="PGG" evidence="8">
    <location>
        <begin position="84"/>
        <end position="190"/>
    </location>
</feature>
<feature type="transmembrane region" description="Helical" evidence="7">
    <location>
        <begin position="128"/>
        <end position="153"/>
    </location>
</feature>
<evidence type="ECO:0000256" key="7">
    <source>
        <dbReference type="SAM" id="Phobius"/>
    </source>
</evidence>
<dbReference type="InterPro" id="IPR026961">
    <property type="entry name" value="PGG_dom"/>
</dbReference>
<evidence type="ECO:0000256" key="5">
    <source>
        <dbReference type="ARBA" id="ARBA00023043"/>
    </source>
</evidence>
<evidence type="ECO:0000256" key="4">
    <source>
        <dbReference type="ARBA" id="ARBA00022989"/>
    </source>
</evidence>
<proteinExistence type="predicted"/>
<keyword evidence="5" id="KW-0040">ANK repeat</keyword>
<accession>A0A833RGS3</accession>
<dbReference type="PANTHER" id="PTHR24186:SF54">
    <property type="entry name" value="PGG DOMAIN-CONTAINING PROTEIN"/>
    <property type="match status" value="1"/>
</dbReference>
<comment type="caution">
    <text evidence="9">The sequence shown here is derived from an EMBL/GenBank/DDBJ whole genome shotgun (WGS) entry which is preliminary data.</text>
</comment>
<organism evidence="9 10">
    <name type="scientific">Carex littledalei</name>
    <dbReference type="NCBI Taxonomy" id="544730"/>
    <lineage>
        <taxon>Eukaryota</taxon>
        <taxon>Viridiplantae</taxon>
        <taxon>Streptophyta</taxon>
        <taxon>Embryophyta</taxon>
        <taxon>Tracheophyta</taxon>
        <taxon>Spermatophyta</taxon>
        <taxon>Magnoliopsida</taxon>
        <taxon>Liliopsida</taxon>
        <taxon>Poales</taxon>
        <taxon>Cyperaceae</taxon>
        <taxon>Cyperoideae</taxon>
        <taxon>Cariceae</taxon>
        <taxon>Carex</taxon>
        <taxon>Carex subgen. Euthyceras</taxon>
    </lineage>
</organism>